<dbReference type="RefSeq" id="WP_148396139.1">
    <property type="nucleotide sequence ID" value="NZ_JAJAGH010000018.1"/>
</dbReference>
<dbReference type="PANTHER" id="PTHR43699:SF1">
    <property type="entry name" value="3-DEHYDROQUINATE DEHYDRATASE"/>
    <property type="match status" value="1"/>
</dbReference>
<dbReference type="GO" id="GO:0009073">
    <property type="term" value="P:aromatic amino acid family biosynthetic process"/>
    <property type="evidence" value="ECO:0007669"/>
    <property type="project" value="UniProtKB-KW"/>
</dbReference>
<dbReference type="FunFam" id="3.20.20.70:FF:000047">
    <property type="entry name" value="3-dehydroquinate dehydratase"/>
    <property type="match status" value="1"/>
</dbReference>
<evidence type="ECO:0000313" key="6">
    <source>
        <dbReference type="EMBL" id="MCU7379302.1"/>
    </source>
</evidence>
<dbReference type="Pfam" id="PF01487">
    <property type="entry name" value="DHquinase_I"/>
    <property type="match status" value="1"/>
</dbReference>
<evidence type="ECO:0000256" key="2">
    <source>
        <dbReference type="ARBA" id="ARBA00023141"/>
    </source>
</evidence>
<feature type="binding site" evidence="5">
    <location>
        <position position="224"/>
    </location>
    <ligand>
        <name>3-dehydroquinate</name>
        <dbReference type="ChEBI" id="CHEBI:32364"/>
    </ligand>
</feature>
<dbReference type="InterPro" id="IPR001381">
    <property type="entry name" value="DHquinase_I"/>
</dbReference>
<keyword evidence="4 5" id="KW-0704">Schiff base</keyword>
<dbReference type="EC" id="4.2.1.10" evidence="5"/>
<name>A0A9J6QWB2_9FIRM</name>
<reference evidence="6" key="1">
    <citation type="submission" date="2022-09" db="EMBL/GenBank/DDBJ databases">
        <title>Culturomic study of gut microbiota in children with autism spectrum disorder.</title>
        <authorList>
            <person name="Efimov B.A."/>
            <person name="Chaplin A.V."/>
            <person name="Sokolova S.R."/>
            <person name="Pikina A.P."/>
            <person name="Korzhanova M."/>
            <person name="Belova V."/>
            <person name="Korostin D."/>
        </authorList>
    </citation>
    <scope>NUCLEOTIDE SEQUENCE</scope>
    <source>
        <strain evidence="6">ASD5510</strain>
    </source>
</reference>
<dbReference type="Proteomes" id="UP001065549">
    <property type="component" value="Unassembled WGS sequence"/>
</dbReference>
<evidence type="ECO:0000256" key="4">
    <source>
        <dbReference type="ARBA" id="ARBA00023270"/>
    </source>
</evidence>
<feature type="active site" description="Proton donor/acceptor" evidence="5">
    <location>
        <position position="154"/>
    </location>
</feature>
<evidence type="ECO:0000256" key="5">
    <source>
        <dbReference type="HAMAP-Rule" id="MF_00214"/>
    </source>
</evidence>
<keyword evidence="3 5" id="KW-0456">Lyase</keyword>
<dbReference type="Gene3D" id="3.20.20.70">
    <property type="entry name" value="Aldolase class I"/>
    <property type="match status" value="1"/>
</dbReference>
<dbReference type="EMBL" id="JAOSHN010000005">
    <property type="protein sequence ID" value="MCU7379302.1"/>
    <property type="molecule type" value="Genomic_DNA"/>
</dbReference>
<gene>
    <name evidence="5 6" type="primary">aroD</name>
    <name evidence="6" type="ORF">OBO34_13195</name>
</gene>
<feature type="active site" description="Schiff-base intermediate with substrate" evidence="5">
    <location>
        <position position="181"/>
    </location>
</feature>
<dbReference type="CDD" id="cd00502">
    <property type="entry name" value="DHQase_I"/>
    <property type="match status" value="1"/>
</dbReference>
<dbReference type="InterPro" id="IPR050146">
    <property type="entry name" value="Type-I_3-dehydroquinase"/>
</dbReference>
<dbReference type="PANTHER" id="PTHR43699">
    <property type="entry name" value="3-DEHYDROQUINATE DEHYDRATASE"/>
    <property type="match status" value="1"/>
</dbReference>
<keyword evidence="5" id="KW-0028">Amino-acid biosynthesis</keyword>
<comment type="function">
    <text evidence="5">Involved in the third step of the chorismate pathway, which leads to the biosynthesis of aromatic amino acids. Catalyzes the cis-dehydration of 3-dehydroquinate (DHQ) and introduces the first double bond of the aromatic ring to yield 3-dehydroshikimate.</text>
</comment>
<dbReference type="AlphaFoldDB" id="A0A9J6QWB2"/>
<protein>
    <recommendedName>
        <fullName evidence="5">3-dehydroquinate dehydratase</fullName>
        <shortName evidence="5">3-dehydroquinase</shortName>
        <ecNumber evidence="5">4.2.1.10</ecNumber>
    </recommendedName>
    <alternativeName>
        <fullName evidence="5">Type I DHQase</fullName>
    </alternativeName>
    <alternativeName>
        <fullName evidence="5">Type I dehydroquinase</fullName>
        <shortName evidence="5">DHQ1</shortName>
    </alternativeName>
</protein>
<dbReference type="GO" id="GO:0003855">
    <property type="term" value="F:3-dehydroquinate dehydratase activity"/>
    <property type="evidence" value="ECO:0007669"/>
    <property type="project" value="UniProtKB-UniRule"/>
</dbReference>
<comment type="pathway">
    <text evidence="5">Metabolic intermediate biosynthesis; chorismate biosynthesis; chorismate from D-erythrose 4-phosphate and phosphoenolpyruvate: step 3/7.</text>
</comment>
<accession>A0A9J6QWB2</accession>
<organism evidence="6 7">
    <name type="scientific">Hominibacterium faecale</name>
    <dbReference type="NCBI Taxonomy" id="2839743"/>
    <lineage>
        <taxon>Bacteria</taxon>
        <taxon>Bacillati</taxon>
        <taxon>Bacillota</taxon>
        <taxon>Clostridia</taxon>
        <taxon>Peptostreptococcales</taxon>
        <taxon>Anaerovoracaceae</taxon>
        <taxon>Hominibacterium</taxon>
    </lineage>
</organism>
<comment type="subunit">
    <text evidence="5">Homodimer.</text>
</comment>
<comment type="caution">
    <text evidence="5">Lacks conserved residue(s) required for the propagation of feature annotation.</text>
</comment>
<proteinExistence type="inferred from homology"/>
<keyword evidence="2 5" id="KW-0057">Aromatic amino acid biosynthesis</keyword>
<feature type="binding site" evidence="5">
    <location>
        <begin position="46"/>
        <end position="48"/>
    </location>
    <ligand>
        <name>3-dehydroquinate</name>
        <dbReference type="ChEBI" id="CHEBI:32364"/>
    </ligand>
</feature>
<evidence type="ECO:0000313" key="7">
    <source>
        <dbReference type="Proteomes" id="UP001065549"/>
    </source>
</evidence>
<dbReference type="NCBIfam" id="TIGR01093">
    <property type="entry name" value="aroD"/>
    <property type="match status" value="1"/>
</dbReference>
<feature type="binding site" evidence="5">
    <location>
        <position position="243"/>
    </location>
    <ligand>
        <name>3-dehydroquinate</name>
        <dbReference type="ChEBI" id="CHEBI:32364"/>
    </ligand>
</feature>
<comment type="similarity">
    <text evidence="5">Belongs to the type-I 3-dehydroquinase family.</text>
</comment>
<comment type="caution">
    <text evidence="6">The sequence shown here is derived from an EMBL/GenBank/DDBJ whole genome shotgun (WGS) entry which is preliminary data.</text>
</comment>
<dbReference type="GO" id="GO:0009423">
    <property type="term" value="P:chorismate biosynthetic process"/>
    <property type="evidence" value="ECO:0007669"/>
    <property type="project" value="UniProtKB-UniRule"/>
</dbReference>
<comment type="catalytic activity">
    <reaction evidence="1 5">
        <text>3-dehydroquinate = 3-dehydroshikimate + H2O</text>
        <dbReference type="Rhea" id="RHEA:21096"/>
        <dbReference type="ChEBI" id="CHEBI:15377"/>
        <dbReference type="ChEBI" id="CHEBI:16630"/>
        <dbReference type="ChEBI" id="CHEBI:32364"/>
        <dbReference type="EC" id="4.2.1.10"/>
    </reaction>
</comment>
<dbReference type="InterPro" id="IPR013785">
    <property type="entry name" value="Aldolase_TIM"/>
</dbReference>
<dbReference type="SUPFAM" id="SSF51569">
    <property type="entry name" value="Aldolase"/>
    <property type="match status" value="1"/>
</dbReference>
<keyword evidence="7" id="KW-1185">Reference proteome</keyword>
<feature type="binding site" evidence="5">
    <location>
        <position position="88"/>
    </location>
    <ligand>
        <name>3-dehydroquinate</name>
        <dbReference type="ChEBI" id="CHEBI:32364"/>
    </ligand>
</feature>
<sequence>MNTLTIGDLVLGKGMPKICIPLTGFSQNEILKEAELTETLPCQLVEWRADYMLSKMKEETPQRQGEKLKQVLGYLRIALDVPIIFTIRTEKEGGMVKMDKEDYFKINELIAEGGMADFMDIETFDAPGQVDEERIRDFIFYAHKNGSRVLLSNHDFEKTPDLEEMLARFFVMQELGADMMKLAVMPESESDVFSLLEVAALMRDTYAEIPFIALSMGELGATTRICGGEFGSVITFAAGQKVSAPGQLDANALHEFLVQYY</sequence>
<feature type="binding site" evidence="5">
    <location>
        <position position="247"/>
    </location>
    <ligand>
        <name>3-dehydroquinate</name>
        <dbReference type="ChEBI" id="CHEBI:32364"/>
    </ligand>
</feature>
<dbReference type="GO" id="GO:0046279">
    <property type="term" value="P:3,4-dihydroxybenzoate biosynthetic process"/>
    <property type="evidence" value="ECO:0007669"/>
    <property type="project" value="TreeGrafter"/>
</dbReference>
<evidence type="ECO:0000256" key="1">
    <source>
        <dbReference type="ARBA" id="ARBA00001864"/>
    </source>
</evidence>
<evidence type="ECO:0000256" key="3">
    <source>
        <dbReference type="ARBA" id="ARBA00023239"/>
    </source>
</evidence>
<dbReference type="GO" id="GO:0008652">
    <property type="term" value="P:amino acid biosynthetic process"/>
    <property type="evidence" value="ECO:0007669"/>
    <property type="project" value="UniProtKB-KW"/>
</dbReference>
<dbReference type="HAMAP" id="MF_00214">
    <property type="entry name" value="AroD"/>
    <property type="match status" value="1"/>
</dbReference>